<dbReference type="EMBL" id="ACPB03005081">
    <property type="status" value="NOT_ANNOTATED_CDS"/>
    <property type="molecule type" value="Genomic_DNA"/>
</dbReference>
<feature type="domain" description="Cation/H+ exchanger transmembrane" evidence="6">
    <location>
        <begin position="96"/>
        <end position="261"/>
    </location>
</feature>
<dbReference type="VEuPathDB" id="VectorBase:RPRC013229"/>
<proteinExistence type="inferred from homology"/>
<keyword evidence="3" id="KW-0812">Transmembrane</keyword>
<dbReference type="HOGENOM" id="CLU_018415_2_0_1"/>
<organism evidence="7 8">
    <name type="scientific">Rhodnius prolixus</name>
    <name type="common">Triatomid bug</name>
    <dbReference type="NCBI Taxonomy" id="13249"/>
    <lineage>
        <taxon>Eukaryota</taxon>
        <taxon>Metazoa</taxon>
        <taxon>Ecdysozoa</taxon>
        <taxon>Arthropoda</taxon>
        <taxon>Hexapoda</taxon>
        <taxon>Insecta</taxon>
        <taxon>Pterygota</taxon>
        <taxon>Neoptera</taxon>
        <taxon>Paraneoptera</taxon>
        <taxon>Hemiptera</taxon>
        <taxon>Heteroptera</taxon>
        <taxon>Panheteroptera</taxon>
        <taxon>Cimicomorpha</taxon>
        <taxon>Reduviidae</taxon>
        <taxon>Triatominae</taxon>
        <taxon>Rhodnius</taxon>
    </lineage>
</organism>
<accession>T1IAA8</accession>
<keyword evidence="4" id="KW-1133">Transmembrane helix</keyword>
<evidence type="ECO:0000256" key="2">
    <source>
        <dbReference type="ARBA" id="ARBA00007367"/>
    </source>
</evidence>
<comment type="subcellular location">
    <subcellularLocation>
        <location evidence="1">Membrane</location>
        <topology evidence="1">Multi-pass membrane protein</topology>
    </subcellularLocation>
</comment>
<keyword evidence="8" id="KW-1185">Reference proteome</keyword>
<evidence type="ECO:0000256" key="4">
    <source>
        <dbReference type="ARBA" id="ARBA00022989"/>
    </source>
</evidence>
<dbReference type="PANTHER" id="PTHR31102">
    <property type="match status" value="1"/>
</dbReference>
<dbReference type="Proteomes" id="UP000015103">
    <property type="component" value="Unassembled WGS sequence"/>
</dbReference>
<dbReference type="GO" id="GO:0016020">
    <property type="term" value="C:membrane"/>
    <property type="evidence" value="ECO:0007669"/>
    <property type="project" value="UniProtKB-SubCell"/>
</dbReference>
<dbReference type="InParanoid" id="T1IAA8"/>
<evidence type="ECO:0000256" key="5">
    <source>
        <dbReference type="ARBA" id="ARBA00023136"/>
    </source>
</evidence>
<dbReference type="Pfam" id="PF00999">
    <property type="entry name" value="Na_H_Exchanger"/>
    <property type="match status" value="2"/>
</dbReference>
<evidence type="ECO:0000313" key="8">
    <source>
        <dbReference type="Proteomes" id="UP000015103"/>
    </source>
</evidence>
<dbReference type="STRING" id="13249.T1IAA8"/>
<dbReference type="InterPro" id="IPR051843">
    <property type="entry name" value="CPA1_transporter"/>
</dbReference>
<dbReference type="GO" id="GO:0015297">
    <property type="term" value="F:antiporter activity"/>
    <property type="evidence" value="ECO:0007669"/>
    <property type="project" value="InterPro"/>
</dbReference>
<evidence type="ECO:0000259" key="6">
    <source>
        <dbReference type="Pfam" id="PF00999"/>
    </source>
</evidence>
<evidence type="ECO:0000313" key="7">
    <source>
        <dbReference type="EnsemblMetazoa" id="RPRC013229-PA"/>
    </source>
</evidence>
<dbReference type="PANTHER" id="PTHR31102:SF1">
    <property type="entry name" value="CATION_H+ EXCHANGER DOMAIN-CONTAINING PROTEIN"/>
    <property type="match status" value="1"/>
</dbReference>
<dbReference type="OMA" id="RWGISIN"/>
<comment type="similarity">
    <text evidence="2">Belongs to the monovalent cation:proton antiporter 1 (CPA1) transporter (TC 2.A.36) family.</text>
</comment>
<feature type="domain" description="Cation/H+ exchanger transmembrane" evidence="6">
    <location>
        <begin position="383"/>
        <end position="538"/>
    </location>
</feature>
<name>T1IAA8_RHOPR</name>
<dbReference type="eggNOG" id="KOG3826">
    <property type="taxonomic scope" value="Eukaryota"/>
</dbReference>
<evidence type="ECO:0000256" key="3">
    <source>
        <dbReference type="ARBA" id="ARBA00022692"/>
    </source>
</evidence>
<dbReference type="Gene3D" id="1.20.1530.20">
    <property type="match status" value="1"/>
</dbReference>
<dbReference type="InterPro" id="IPR038770">
    <property type="entry name" value="Na+/solute_symporter_sf"/>
</dbReference>
<dbReference type="EnsemblMetazoa" id="RPRC013229-RA">
    <property type="protein sequence ID" value="RPRC013229-PA"/>
    <property type="gene ID" value="RPRC013229"/>
</dbReference>
<evidence type="ECO:0000256" key="1">
    <source>
        <dbReference type="ARBA" id="ARBA00004141"/>
    </source>
</evidence>
<protein>
    <recommendedName>
        <fullName evidence="6">Cation/H+ exchanger transmembrane domain-containing protein</fullName>
    </recommendedName>
</protein>
<reference evidence="7" key="1">
    <citation type="submission" date="2015-05" db="UniProtKB">
        <authorList>
            <consortium name="EnsemblMetazoa"/>
        </authorList>
    </citation>
    <scope>IDENTIFICATION</scope>
</reference>
<keyword evidence="5" id="KW-0472">Membrane</keyword>
<sequence length="556" mass="62202">MSTTYHLVPSFVEKNKSLTPINNATTNEQSEHIKEDTKKSITKGQLILHEQCYIPKTSIHTLAGVVITVLLLWVSLYVIIKDAILPKTDLFKILVLILCSYSSGMLFTMIGLPHISGMFLTGSVFRSVGFFNLTSHYKSIIVTLRLLAISVTLTKSGLGLNTDTLIKYKWSILKYLLIPCTMEAMVFAVLAKYIFQFPWFWALTFGYVICATNSGPLLNTLNQLKNQGTNEHDRMKTLFENATYLDNIYSISAFAVCLNALASSSKLIPWLGDWDDFRLTQQLVFADVLSSGRTKSAVESRSQGEIRTKNKETGFNDIKGYGFQVPLYQMTIGSAVTYAKMACVLSKESIQLEYMVPKRCFMVFLNGVCTYFGLKEIGFPSGGPLSCFVAGATSTFCWKTQGWSASYNPVLKFESKLWNLLMEPLLFGLVGTEIDLTITDISEVFAAIGIFLIIILLRAIFGFFILTGENFELKEKLFVILSWMPKGTVQAALSPQPLDMLRTSSVTEEEDLKRAEIIVRVSVLAVIFFTTLFSLVIKFTNKKLLSKNENANEVSS</sequence>
<dbReference type="AlphaFoldDB" id="T1IAA8"/>
<dbReference type="InterPro" id="IPR006153">
    <property type="entry name" value="Cation/H_exchanger_TM"/>
</dbReference>
<dbReference type="GO" id="GO:1902600">
    <property type="term" value="P:proton transmembrane transport"/>
    <property type="evidence" value="ECO:0007669"/>
    <property type="project" value="InterPro"/>
</dbReference>